<reference evidence="7" key="1">
    <citation type="journal article" date="2019" name="Int. J. Syst. Evol. Microbiol.">
        <title>The Global Catalogue of Microorganisms (GCM) 10K type strain sequencing project: providing services to taxonomists for standard genome sequencing and annotation.</title>
        <authorList>
            <consortium name="The Broad Institute Genomics Platform"/>
            <consortium name="The Broad Institute Genome Sequencing Center for Infectious Disease"/>
            <person name="Wu L."/>
            <person name="Ma J."/>
        </authorList>
    </citation>
    <scope>NUCLEOTIDE SEQUENCE [LARGE SCALE GENOMIC DNA]</scope>
    <source>
        <strain evidence="7">JCM 4855</strain>
    </source>
</reference>
<dbReference type="InterPro" id="IPR013249">
    <property type="entry name" value="RNA_pol_sigma70_r4_t2"/>
</dbReference>
<accession>A0ABW2DY12</accession>
<sequence length="75" mass="8038">MDQVPELVELFTAISHLPGRQFDVMVLRRLCGFTPEAVSALVGASLATVRSDERHATHFVKSVLDSPPSTGGTTS</sequence>
<dbReference type="InterPro" id="IPR036388">
    <property type="entry name" value="WH-like_DNA-bd_sf"/>
</dbReference>
<evidence type="ECO:0000259" key="5">
    <source>
        <dbReference type="Pfam" id="PF08281"/>
    </source>
</evidence>
<comment type="similarity">
    <text evidence="1">Belongs to the sigma-70 factor family. ECF subfamily.</text>
</comment>
<dbReference type="RefSeq" id="WP_268254997.1">
    <property type="nucleotide sequence ID" value="NZ_BMWA01000036.1"/>
</dbReference>
<evidence type="ECO:0000256" key="2">
    <source>
        <dbReference type="ARBA" id="ARBA00023015"/>
    </source>
</evidence>
<evidence type="ECO:0000313" key="7">
    <source>
        <dbReference type="Proteomes" id="UP001596409"/>
    </source>
</evidence>
<dbReference type="EMBL" id="JBHSYM010000016">
    <property type="protein sequence ID" value="MFC7011598.1"/>
    <property type="molecule type" value="Genomic_DNA"/>
</dbReference>
<keyword evidence="4" id="KW-0804">Transcription</keyword>
<dbReference type="Pfam" id="PF08281">
    <property type="entry name" value="Sigma70_r4_2"/>
    <property type="match status" value="1"/>
</dbReference>
<dbReference type="SUPFAM" id="SSF88659">
    <property type="entry name" value="Sigma3 and sigma4 domains of RNA polymerase sigma factors"/>
    <property type="match status" value="1"/>
</dbReference>
<keyword evidence="3" id="KW-0731">Sigma factor</keyword>
<gene>
    <name evidence="6" type="ORF">ACFQMH_07700</name>
</gene>
<dbReference type="Proteomes" id="UP001596409">
    <property type="component" value="Unassembled WGS sequence"/>
</dbReference>
<organism evidence="6 7">
    <name type="scientific">Streptomyces viridiviolaceus</name>
    <dbReference type="NCBI Taxonomy" id="68282"/>
    <lineage>
        <taxon>Bacteria</taxon>
        <taxon>Bacillati</taxon>
        <taxon>Actinomycetota</taxon>
        <taxon>Actinomycetes</taxon>
        <taxon>Kitasatosporales</taxon>
        <taxon>Streptomycetaceae</taxon>
        <taxon>Streptomyces</taxon>
    </lineage>
</organism>
<dbReference type="InterPro" id="IPR013324">
    <property type="entry name" value="RNA_pol_sigma_r3/r4-like"/>
</dbReference>
<feature type="domain" description="RNA polymerase sigma factor 70 region 4 type 2" evidence="5">
    <location>
        <begin position="9"/>
        <end position="51"/>
    </location>
</feature>
<evidence type="ECO:0000313" key="6">
    <source>
        <dbReference type="EMBL" id="MFC7011598.1"/>
    </source>
</evidence>
<evidence type="ECO:0000256" key="3">
    <source>
        <dbReference type="ARBA" id="ARBA00023082"/>
    </source>
</evidence>
<name>A0ABW2DY12_9ACTN</name>
<comment type="caution">
    <text evidence="6">The sequence shown here is derived from an EMBL/GenBank/DDBJ whole genome shotgun (WGS) entry which is preliminary data.</text>
</comment>
<evidence type="ECO:0000256" key="4">
    <source>
        <dbReference type="ARBA" id="ARBA00023163"/>
    </source>
</evidence>
<keyword evidence="7" id="KW-1185">Reference proteome</keyword>
<protein>
    <submittedName>
        <fullName evidence="6">Sigma factor-like helix-turn-helix DNA-binding protein</fullName>
    </submittedName>
</protein>
<proteinExistence type="inferred from homology"/>
<keyword evidence="2" id="KW-0805">Transcription regulation</keyword>
<dbReference type="Gene3D" id="1.10.10.10">
    <property type="entry name" value="Winged helix-like DNA-binding domain superfamily/Winged helix DNA-binding domain"/>
    <property type="match status" value="1"/>
</dbReference>
<evidence type="ECO:0000256" key="1">
    <source>
        <dbReference type="ARBA" id="ARBA00010641"/>
    </source>
</evidence>